<accession>A0ABW2MPC9</accession>
<keyword evidence="1" id="KW-0805">Transcription regulation</keyword>
<proteinExistence type="predicted"/>
<gene>
    <name evidence="4" type="ORF">ACFQW9_29070</name>
</gene>
<dbReference type="InterPro" id="IPR018060">
    <property type="entry name" value="HTH_AraC"/>
</dbReference>
<comment type="caution">
    <text evidence="4">The sequence shown here is derived from an EMBL/GenBank/DDBJ whole genome shotgun (WGS) entry which is preliminary data.</text>
</comment>
<dbReference type="SMART" id="SM00342">
    <property type="entry name" value="HTH_ARAC"/>
    <property type="match status" value="1"/>
</dbReference>
<evidence type="ECO:0000313" key="4">
    <source>
        <dbReference type="EMBL" id="MFC7354711.1"/>
    </source>
</evidence>
<evidence type="ECO:0000313" key="5">
    <source>
        <dbReference type="Proteomes" id="UP001596509"/>
    </source>
</evidence>
<dbReference type="Proteomes" id="UP001596509">
    <property type="component" value="Unassembled WGS sequence"/>
</dbReference>
<dbReference type="PANTHER" id="PTHR43130:SF3">
    <property type="entry name" value="HTH-TYPE TRANSCRIPTIONAL REGULATOR RV1931C"/>
    <property type="match status" value="1"/>
</dbReference>
<dbReference type="InterPro" id="IPR009057">
    <property type="entry name" value="Homeodomain-like_sf"/>
</dbReference>
<dbReference type="EMBL" id="JBHTCK010000009">
    <property type="protein sequence ID" value="MFC7354711.1"/>
    <property type="molecule type" value="Genomic_DNA"/>
</dbReference>
<evidence type="ECO:0000256" key="2">
    <source>
        <dbReference type="ARBA" id="ARBA00023163"/>
    </source>
</evidence>
<sequence>MTGAARPHLVAVVAFDDVQLLDVTGPAEVFTTANGHGGRYDVRIVSVAGKDVRTSGGVRLGVDGTLDSLPGRLGTLLVPGRRDWRQAVADAALTAGVRDLAERSRRVASVCAGAFVLAEAGLLNGRRAATHWRLAGELAAAYPAVTVEPDPLFVRDGPVITSAGITAGMDLALSLVEEDHGADPARDTARELVVFMARPGGQSQFSARLRPREATHPVVRAAMDAVSADPAGRHSPATLARRGKVSARHLSRLFRSETGLTPAQYIESVRLEAAQALLASGTDPVEVVADGAGFGSAETMRRAFQQTLGLSPTQYRARFRTTTTVAGTAGTTVRAGH</sequence>
<dbReference type="SUPFAM" id="SSF46689">
    <property type="entry name" value="Homeodomain-like"/>
    <property type="match status" value="2"/>
</dbReference>
<dbReference type="Pfam" id="PF12833">
    <property type="entry name" value="HTH_18"/>
    <property type="match status" value="1"/>
</dbReference>
<keyword evidence="2" id="KW-0804">Transcription</keyword>
<dbReference type="InterPro" id="IPR052158">
    <property type="entry name" value="INH-QAR"/>
</dbReference>
<dbReference type="Gene3D" id="1.10.10.60">
    <property type="entry name" value="Homeodomain-like"/>
    <property type="match status" value="1"/>
</dbReference>
<dbReference type="Pfam" id="PF01965">
    <property type="entry name" value="DJ-1_PfpI"/>
    <property type="match status" value="1"/>
</dbReference>
<feature type="domain" description="HTH araC/xylS-type" evidence="3">
    <location>
        <begin position="220"/>
        <end position="318"/>
    </location>
</feature>
<dbReference type="InterPro" id="IPR029062">
    <property type="entry name" value="Class_I_gatase-like"/>
</dbReference>
<dbReference type="Gene3D" id="3.40.50.880">
    <property type="match status" value="1"/>
</dbReference>
<evidence type="ECO:0000256" key="1">
    <source>
        <dbReference type="ARBA" id="ARBA00023015"/>
    </source>
</evidence>
<name>A0ABW2MPC9_9ACTN</name>
<keyword evidence="5" id="KW-1185">Reference proteome</keyword>
<reference evidence="5" key="1">
    <citation type="journal article" date="2019" name="Int. J. Syst. Evol. Microbiol.">
        <title>The Global Catalogue of Microorganisms (GCM) 10K type strain sequencing project: providing services to taxonomists for standard genome sequencing and annotation.</title>
        <authorList>
            <consortium name="The Broad Institute Genomics Platform"/>
            <consortium name="The Broad Institute Genome Sequencing Center for Infectious Disease"/>
            <person name="Wu L."/>
            <person name="Ma J."/>
        </authorList>
    </citation>
    <scope>NUCLEOTIDE SEQUENCE [LARGE SCALE GENOMIC DNA]</scope>
    <source>
        <strain evidence="5">ICMP 19430</strain>
    </source>
</reference>
<dbReference type="PANTHER" id="PTHR43130">
    <property type="entry name" value="ARAC-FAMILY TRANSCRIPTIONAL REGULATOR"/>
    <property type="match status" value="1"/>
</dbReference>
<dbReference type="RefSeq" id="WP_319286774.1">
    <property type="nucleotide sequence ID" value="NZ_JBHTCK010000009.1"/>
</dbReference>
<dbReference type="PROSITE" id="PS01124">
    <property type="entry name" value="HTH_ARAC_FAMILY_2"/>
    <property type="match status" value="1"/>
</dbReference>
<protein>
    <submittedName>
        <fullName evidence="4">GlxA family transcriptional regulator</fullName>
    </submittedName>
</protein>
<dbReference type="CDD" id="cd03137">
    <property type="entry name" value="GATase1_AraC_1"/>
    <property type="match status" value="1"/>
</dbReference>
<dbReference type="InterPro" id="IPR002818">
    <property type="entry name" value="DJ-1/PfpI"/>
</dbReference>
<dbReference type="SUPFAM" id="SSF52317">
    <property type="entry name" value="Class I glutamine amidotransferase-like"/>
    <property type="match status" value="1"/>
</dbReference>
<evidence type="ECO:0000259" key="3">
    <source>
        <dbReference type="PROSITE" id="PS01124"/>
    </source>
</evidence>
<organism evidence="4 5">
    <name type="scientific">Streptomyces caviscabies</name>
    <dbReference type="NCBI Taxonomy" id="90079"/>
    <lineage>
        <taxon>Bacteria</taxon>
        <taxon>Bacillati</taxon>
        <taxon>Actinomycetota</taxon>
        <taxon>Actinomycetes</taxon>
        <taxon>Kitasatosporales</taxon>
        <taxon>Streptomycetaceae</taxon>
        <taxon>Streptomyces</taxon>
    </lineage>
</organism>